<dbReference type="Proteomes" id="UP000066284">
    <property type="component" value="Chromosome 1"/>
</dbReference>
<evidence type="ECO:0000256" key="1">
    <source>
        <dbReference type="SAM" id="MobiDB-lite"/>
    </source>
</evidence>
<accession>A0A0S4KV71</accession>
<dbReference type="KEGG" id="nio:NITINOP_3317"/>
<name>A0A0S4KV71_9BACT</name>
<proteinExistence type="predicted"/>
<reference evidence="3" key="1">
    <citation type="submission" date="2015-09" db="EMBL/GenBank/DDBJ databases">
        <authorList>
            <person name="Daims H."/>
        </authorList>
    </citation>
    <scope>NUCLEOTIDE SEQUENCE [LARGE SCALE GENOMIC DNA]</scope>
</reference>
<dbReference type="EMBL" id="LN885086">
    <property type="protein sequence ID" value="CUQ68289.1"/>
    <property type="molecule type" value="Genomic_DNA"/>
</dbReference>
<gene>
    <name evidence="2" type="ORF">NITINOP_3317</name>
</gene>
<evidence type="ECO:0000313" key="2">
    <source>
        <dbReference type="EMBL" id="CUQ68289.1"/>
    </source>
</evidence>
<organism evidence="2 3">
    <name type="scientific">Candidatus Nitrospira inopinata</name>
    <dbReference type="NCBI Taxonomy" id="1715989"/>
    <lineage>
        <taxon>Bacteria</taxon>
        <taxon>Pseudomonadati</taxon>
        <taxon>Nitrospirota</taxon>
        <taxon>Nitrospiria</taxon>
        <taxon>Nitrospirales</taxon>
        <taxon>Nitrospiraceae</taxon>
        <taxon>Nitrospira</taxon>
    </lineage>
</organism>
<feature type="region of interest" description="Disordered" evidence="1">
    <location>
        <begin position="58"/>
        <end position="96"/>
    </location>
</feature>
<feature type="compositionally biased region" description="Gly residues" evidence="1">
    <location>
        <begin position="85"/>
        <end position="96"/>
    </location>
</feature>
<keyword evidence="3" id="KW-1185">Reference proteome</keyword>
<protein>
    <submittedName>
        <fullName evidence="2">Uncharacterized protein</fullName>
    </submittedName>
</protein>
<evidence type="ECO:0000313" key="3">
    <source>
        <dbReference type="Proteomes" id="UP000066284"/>
    </source>
</evidence>
<feature type="compositionally biased region" description="Basic and acidic residues" evidence="1">
    <location>
        <begin position="60"/>
        <end position="77"/>
    </location>
</feature>
<dbReference type="STRING" id="1715989.NITINOP_3317"/>
<sequence length="96" mass="9798">MPLTTSRSSNGGAGVPSGSTMDVMAMDLLLGVLPDNASVARFRQEGKREVSLSILPVGPSKKEAGEERIADERRNPDDGGFVDAVGGGVAGRGPCA</sequence>
<dbReference type="AlphaFoldDB" id="A0A0S4KV71"/>